<accession>A0A8J7AZ09</accession>
<reference evidence="2" key="1">
    <citation type="submission" date="2020-10" db="EMBL/GenBank/DDBJ databases">
        <authorList>
            <person name="Castelo-Branco R."/>
            <person name="Eusebio N."/>
            <person name="Adriana R."/>
            <person name="Vieira A."/>
            <person name="Brugerolle De Fraissinette N."/>
            <person name="Rezende De Castro R."/>
            <person name="Schneider M.P."/>
            <person name="Vasconcelos V."/>
            <person name="Leao P.N."/>
        </authorList>
    </citation>
    <scope>NUCLEOTIDE SEQUENCE</scope>
    <source>
        <strain evidence="2">LEGE 07310</strain>
    </source>
</reference>
<protein>
    <submittedName>
        <fullName evidence="2">HEPN domain-containing protein</fullName>
    </submittedName>
</protein>
<name>A0A8J7AZ09_9CYAN</name>
<proteinExistence type="predicted"/>
<gene>
    <name evidence="2" type="ORF">IQ241_16925</name>
</gene>
<dbReference type="Pfam" id="PF05168">
    <property type="entry name" value="HEPN"/>
    <property type="match status" value="1"/>
</dbReference>
<feature type="domain" description="HEPN" evidence="1">
    <location>
        <begin position="13"/>
        <end position="61"/>
    </location>
</feature>
<dbReference type="Proteomes" id="UP000636505">
    <property type="component" value="Unassembled WGS sequence"/>
</dbReference>
<evidence type="ECO:0000313" key="3">
    <source>
        <dbReference type="Proteomes" id="UP000636505"/>
    </source>
</evidence>
<evidence type="ECO:0000259" key="1">
    <source>
        <dbReference type="Pfam" id="PF05168"/>
    </source>
</evidence>
<comment type="caution">
    <text evidence="2">The sequence shown here is derived from an EMBL/GenBank/DDBJ whole genome shotgun (WGS) entry which is preliminary data.</text>
</comment>
<dbReference type="RefSeq" id="WP_193909351.1">
    <property type="nucleotide sequence ID" value="NZ_JADEXG010000043.1"/>
</dbReference>
<sequence>MRKDSQSEAIIDYLLQKASQALDSARSELQADRLDFAVNRAYYACFYAASAVMLQRGKQLPNILG</sequence>
<dbReference type="EMBL" id="JADEXG010000043">
    <property type="protein sequence ID" value="MBE9078957.1"/>
    <property type="molecule type" value="Genomic_DNA"/>
</dbReference>
<dbReference type="AlphaFoldDB" id="A0A8J7AZ09"/>
<organism evidence="2 3">
    <name type="scientific">Vasconcelosia minhoensis LEGE 07310</name>
    <dbReference type="NCBI Taxonomy" id="915328"/>
    <lineage>
        <taxon>Bacteria</taxon>
        <taxon>Bacillati</taxon>
        <taxon>Cyanobacteriota</taxon>
        <taxon>Cyanophyceae</taxon>
        <taxon>Nodosilineales</taxon>
        <taxon>Cymatolegaceae</taxon>
        <taxon>Vasconcelosia</taxon>
        <taxon>Vasconcelosia minhoensis</taxon>
    </lineage>
</organism>
<dbReference type="InterPro" id="IPR007842">
    <property type="entry name" value="HEPN_dom"/>
</dbReference>
<evidence type="ECO:0000313" key="2">
    <source>
        <dbReference type="EMBL" id="MBE9078957.1"/>
    </source>
</evidence>
<dbReference type="Gene3D" id="1.20.120.330">
    <property type="entry name" value="Nucleotidyltransferases domain 2"/>
    <property type="match status" value="1"/>
</dbReference>
<keyword evidence="3" id="KW-1185">Reference proteome</keyword>